<feature type="region of interest" description="Disordered" evidence="1">
    <location>
        <begin position="98"/>
        <end position="119"/>
    </location>
</feature>
<dbReference type="OrthoDB" id="2104739at2759"/>
<gene>
    <name evidence="2" type="ORF">EIP91_002517</name>
</gene>
<sequence>MELPKNYDHVNPRFISAHDKGRTLEKKLMLDIADTKKTTSEISNYQGYLVNVRICGHLLSIAPNDTAKAEIYREIVSAATDQALIDLGEMYLKHFIRPSRRSKGRTPTPSEHPSRPSFDTTQQEIFATLKEVPQNHAHAKASALVRDGFRCMLTGILDQQSVERYSEAKSLWKSLGKPVAHETQCCYIFAESTNSGFNDPDKKEFAATAWTIIHRFGHPNIRDEIQKNVHSLKNILTLTTTLHNKFDDLKLWFESSESTTQTNEHTVCVRDEELRDLYGIPTTVQFRSHRDGLELPSKWYLDLHAVCCKLAKMSGAAGYLDQLDEDRDRYDFVPPDESFAGALAARLHDLGGTAPSALLEIRYYSHSSNSRYRKVEVSRSDLEVAIEDDWIEEGCMCRLGHSRVEAREGESFEDLTELQRKLGSASPSLPVVRCLVRVWLVTSQRCN</sequence>
<name>A0A4R0RFP8_9APHY</name>
<accession>A0A4R0RFP8</accession>
<dbReference type="EMBL" id="RWJN01000175">
    <property type="protein sequence ID" value="TCD65553.1"/>
    <property type="molecule type" value="Genomic_DNA"/>
</dbReference>
<evidence type="ECO:0000256" key="1">
    <source>
        <dbReference type="SAM" id="MobiDB-lite"/>
    </source>
</evidence>
<protein>
    <submittedName>
        <fullName evidence="2">Uncharacterized protein</fullName>
    </submittedName>
</protein>
<dbReference type="AlphaFoldDB" id="A0A4R0RFP8"/>
<feature type="compositionally biased region" description="Polar residues" evidence="1">
    <location>
        <begin position="105"/>
        <end position="119"/>
    </location>
</feature>
<reference evidence="2 3" key="1">
    <citation type="submission" date="2018-11" db="EMBL/GenBank/DDBJ databases">
        <title>Genome assembly of Steccherinum ochraceum LE-BIN_3174, the white-rot fungus of the Steccherinaceae family (The Residual Polyporoid clade, Polyporales, Basidiomycota).</title>
        <authorList>
            <person name="Fedorova T.V."/>
            <person name="Glazunova O.A."/>
            <person name="Landesman E.O."/>
            <person name="Moiseenko K.V."/>
            <person name="Psurtseva N.V."/>
            <person name="Savinova O.S."/>
            <person name="Shakhova N.V."/>
            <person name="Tyazhelova T.V."/>
            <person name="Vasina D.V."/>
        </authorList>
    </citation>
    <scope>NUCLEOTIDE SEQUENCE [LARGE SCALE GENOMIC DNA]</scope>
    <source>
        <strain evidence="2 3">LE-BIN_3174</strain>
    </source>
</reference>
<comment type="caution">
    <text evidence="2">The sequence shown here is derived from an EMBL/GenBank/DDBJ whole genome shotgun (WGS) entry which is preliminary data.</text>
</comment>
<keyword evidence="3" id="KW-1185">Reference proteome</keyword>
<evidence type="ECO:0000313" key="3">
    <source>
        <dbReference type="Proteomes" id="UP000292702"/>
    </source>
</evidence>
<dbReference type="STRING" id="92696.A0A4R0RFP8"/>
<dbReference type="Proteomes" id="UP000292702">
    <property type="component" value="Unassembled WGS sequence"/>
</dbReference>
<organism evidence="2 3">
    <name type="scientific">Steccherinum ochraceum</name>
    <dbReference type="NCBI Taxonomy" id="92696"/>
    <lineage>
        <taxon>Eukaryota</taxon>
        <taxon>Fungi</taxon>
        <taxon>Dikarya</taxon>
        <taxon>Basidiomycota</taxon>
        <taxon>Agaricomycotina</taxon>
        <taxon>Agaricomycetes</taxon>
        <taxon>Polyporales</taxon>
        <taxon>Steccherinaceae</taxon>
        <taxon>Steccherinum</taxon>
    </lineage>
</organism>
<proteinExistence type="predicted"/>
<evidence type="ECO:0000313" key="2">
    <source>
        <dbReference type="EMBL" id="TCD65553.1"/>
    </source>
</evidence>